<gene>
    <name evidence="8" type="ORF">BE18_44425</name>
</gene>
<evidence type="ECO:0000256" key="4">
    <source>
        <dbReference type="ARBA" id="ARBA00022840"/>
    </source>
</evidence>
<keyword evidence="4 5" id="KW-0067">ATP-binding</keyword>
<keyword evidence="1" id="KW-0808">Transferase</keyword>
<dbReference type="SUPFAM" id="SSF56112">
    <property type="entry name" value="Protein kinase-like (PK-like)"/>
    <property type="match status" value="1"/>
</dbReference>
<dbReference type="Proteomes" id="UP000075515">
    <property type="component" value="Unassembled WGS sequence"/>
</dbReference>
<sequence>MAFRPPTPGLLVDNKYRLAERIGGGGMGDVFRAEHVLAGRAVAIKFLHPELADNSELSHRFFQEAQAVNRIRHPNIVDVIDAGVGELGPYIVMEHLDGESLGMALARFGRLDMEAAVGVAIPVLEALDAAHRAGIIHRDLKPENIFIAFDPSRGSAVVRLLDFGIAKVLDSDGPSPRTRTGVVFGTPDYLSPEQATGESPLDGRSDLFSVGVLLYEVLTGTRPFRAPTAVATAFRVVHAEVPTLASAGVTVDPRLEAIVQRLLQKDPAKRFQTAGDVVRELERVAPEPPRRTAALGRLINVQRRMALSLGNAPENERDRLSSSRDRSRAGTSFDVSPAPPMRISPPLVSGSRVTEAPPMMRPSSEPAKPAPGATLSNALRSRGSEPTLLSQRGESLPTVRSADLGLRAEPTVRSADFGALINRQRDTRRPNVTPVRPLPARFAGGQYQVRGPVLRSVDRTIVDEYGRSARDEVVAQMPLRYADDFKHDSINALVGYDLEALDAYMELATSLVLRDLERWRDIGRLGVGGELHSLVRTLFARPLTDIASLMRRGTSIWSRLFTFGSWRVATGPTGRVTLHIGDFDPASLPLRLWVVGMVEETARRASGGGVKVTITLGELGFTSELACEISL</sequence>
<proteinExistence type="predicted"/>
<dbReference type="PANTHER" id="PTHR43289:SF6">
    <property type="entry name" value="SERINE_THREONINE-PROTEIN KINASE NEKL-3"/>
    <property type="match status" value="1"/>
</dbReference>
<accession>A0A150RCM6</accession>
<feature type="binding site" evidence="5">
    <location>
        <position position="45"/>
    </location>
    <ligand>
        <name>ATP</name>
        <dbReference type="ChEBI" id="CHEBI:30616"/>
    </ligand>
</feature>
<dbReference type="EMBL" id="JEMC01003859">
    <property type="protein sequence ID" value="KYF77931.1"/>
    <property type="molecule type" value="Genomic_DNA"/>
</dbReference>
<dbReference type="GO" id="GO:0005524">
    <property type="term" value="F:ATP binding"/>
    <property type="evidence" value="ECO:0007669"/>
    <property type="project" value="UniProtKB-UniRule"/>
</dbReference>
<dbReference type="PROSITE" id="PS00108">
    <property type="entry name" value="PROTEIN_KINASE_ST"/>
    <property type="match status" value="1"/>
</dbReference>
<dbReference type="Gene3D" id="3.30.200.20">
    <property type="entry name" value="Phosphorylase Kinase, domain 1"/>
    <property type="match status" value="1"/>
</dbReference>
<feature type="region of interest" description="Disordered" evidence="6">
    <location>
        <begin position="182"/>
        <end position="201"/>
    </location>
</feature>
<comment type="caution">
    <text evidence="8">The sequence shown here is derived from an EMBL/GenBank/DDBJ whole genome shotgun (WGS) entry which is preliminary data.</text>
</comment>
<name>A0A150RCM6_SORCE</name>
<evidence type="ECO:0000313" key="9">
    <source>
        <dbReference type="Proteomes" id="UP000075515"/>
    </source>
</evidence>
<organism evidence="8 9">
    <name type="scientific">Sorangium cellulosum</name>
    <name type="common">Polyangium cellulosum</name>
    <dbReference type="NCBI Taxonomy" id="56"/>
    <lineage>
        <taxon>Bacteria</taxon>
        <taxon>Pseudomonadati</taxon>
        <taxon>Myxococcota</taxon>
        <taxon>Polyangia</taxon>
        <taxon>Polyangiales</taxon>
        <taxon>Polyangiaceae</taxon>
        <taxon>Sorangium</taxon>
    </lineage>
</organism>
<dbReference type="InterPro" id="IPR000719">
    <property type="entry name" value="Prot_kinase_dom"/>
</dbReference>
<feature type="region of interest" description="Disordered" evidence="6">
    <location>
        <begin position="383"/>
        <end position="402"/>
    </location>
</feature>
<evidence type="ECO:0000259" key="7">
    <source>
        <dbReference type="PROSITE" id="PS50011"/>
    </source>
</evidence>
<dbReference type="Pfam" id="PF00069">
    <property type="entry name" value="Pkinase"/>
    <property type="match status" value="1"/>
</dbReference>
<dbReference type="SMART" id="SM00220">
    <property type="entry name" value="S_TKc"/>
    <property type="match status" value="1"/>
</dbReference>
<dbReference type="GO" id="GO:0004674">
    <property type="term" value="F:protein serine/threonine kinase activity"/>
    <property type="evidence" value="ECO:0007669"/>
    <property type="project" value="TreeGrafter"/>
</dbReference>
<dbReference type="CDD" id="cd14014">
    <property type="entry name" value="STKc_PknB_like"/>
    <property type="match status" value="1"/>
</dbReference>
<protein>
    <recommendedName>
        <fullName evidence="7">Protein kinase domain-containing protein</fullName>
    </recommendedName>
</protein>
<evidence type="ECO:0000256" key="3">
    <source>
        <dbReference type="ARBA" id="ARBA00022777"/>
    </source>
</evidence>
<keyword evidence="3" id="KW-0418">Kinase</keyword>
<dbReference type="PROSITE" id="PS00107">
    <property type="entry name" value="PROTEIN_KINASE_ATP"/>
    <property type="match status" value="1"/>
</dbReference>
<dbReference type="InterPro" id="IPR017441">
    <property type="entry name" value="Protein_kinase_ATP_BS"/>
</dbReference>
<evidence type="ECO:0000256" key="2">
    <source>
        <dbReference type="ARBA" id="ARBA00022741"/>
    </source>
</evidence>
<evidence type="ECO:0000256" key="1">
    <source>
        <dbReference type="ARBA" id="ARBA00022679"/>
    </source>
</evidence>
<reference evidence="8 9" key="1">
    <citation type="submission" date="2014-02" db="EMBL/GenBank/DDBJ databases">
        <title>The small core and large imbalanced accessory genome model reveals a collaborative survival strategy of Sorangium cellulosum strains in nature.</title>
        <authorList>
            <person name="Han K."/>
            <person name="Peng R."/>
            <person name="Blom J."/>
            <person name="Li Y.-Z."/>
        </authorList>
    </citation>
    <scope>NUCLEOTIDE SEQUENCE [LARGE SCALE GENOMIC DNA]</scope>
    <source>
        <strain evidence="8 9">So0149</strain>
    </source>
</reference>
<evidence type="ECO:0000313" key="8">
    <source>
        <dbReference type="EMBL" id="KYF77931.1"/>
    </source>
</evidence>
<dbReference type="InterPro" id="IPR011009">
    <property type="entry name" value="Kinase-like_dom_sf"/>
</dbReference>
<evidence type="ECO:0000256" key="5">
    <source>
        <dbReference type="PROSITE-ProRule" id="PRU10141"/>
    </source>
</evidence>
<keyword evidence="2 5" id="KW-0547">Nucleotide-binding</keyword>
<feature type="compositionally biased region" description="Basic and acidic residues" evidence="6">
    <location>
        <begin position="314"/>
        <end position="328"/>
    </location>
</feature>
<dbReference type="InterPro" id="IPR008271">
    <property type="entry name" value="Ser/Thr_kinase_AS"/>
</dbReference>
<dbReference type="Gene3D" id="1.10.510.10">
    <property type="entry name" value="Transferase(Phosphotransferase) domain 1"/>
    <property type="match status" value="1"/>
</dbReference>
<evidence type="ECO:0000256" key="6">
    <source>
        <dbReference type="SAM" id="MobiDB-lite"/>
    </source>
</evidence>
<feature type="domain" description="Protein kinase" evidence="7">
    <location>
        <begin position="16"/>
        <end position="284"/>
    </location>
</feature>
<dbReference type="AlphaFoldDB" id="A0A150RCM6"/>
<dbReference type="PANTHER" id="PTHR43289">
    <property type="entry name" value="MITOGEN-ACTIVATED PROTEIN KINASE KINASE KINASE 20-RELATED"/>
    <property type="match status" value="1"/>
</dbReference>
<dbReference type="PROSITE" id="PS50011">
    <property type="entry name" value="PROTEIN_KINASE_DOM"/>
    <property type="match status" value="1"/>
</dbReference>
<feature type="region of interest" description="Disordered" evidence="6">
    <location>
        <begin position="309"/>
        <end position="378"/>
    </location>
</feature>